<proteinExistence type="predicted"/>
<keyword evidence="3" id="KW-1185">Reference proteome</keyword>
<keyword evidence="1" id="KW-0812">Transmembrane</keyword>
<organism evidence="2 3">
    <name type="scientific">Poriferisphaera corsica</name>
    <dbReference type="NCBI Taxonomy" id="2528020"/>
    <lineage>
        <taxon>Bacteria</taxon>
        <taxon>Pseudomonadati</taxon>
        <taxon>Planctomycetota</taxon>
        <taxon>Phycisphaerae</taxon>
        <taxon>Phycisphaerales</taxon>
        <taxon>Phycisphaeraceae</taxon>
        <taxon>Poriferisphaera</taxon>
    </lineage>
</organism>
<reference evidence="2 3" key="1">
    <citation type="submission" date="2019-02" db="EMBL/GenBank/DDBJ databases">
        <title>Deep-cultivation of Planctomycetes and their phenomic and genomic characterization uncovers novel biology.</title>
        <authorList>
            <person name="Wiegand S."/>
            <person name="Jogler M."/>
            <person name="Boedeker C."/>
            <person name="Pinto D."/>
            <person name="Vollmers J."/>
            <person name="Rivas-Marin E."/>
            <person name="Kohn T."/>
            <person name="Peeters S.H."/>
            <person name="Heuer A."/>
            <person name="Rast P."/>
            <person name="Oberbeckmann S."/>
            <person name="Bunk B."/>
            <person name="Jeske O."/>
            <person name="Meyerdierks A."/>
            <person name="Storesund J.E."/>
            <person name="Kallscheuer N."/>
            <person name="Luecker S."/>
            <person name="Lage O.M."/>
            <person name="Pohl T."/>
            <person name="Merkel B.J."/>
            <person name="Hornburger P."/>
            <person name="Mueller R.-W."/>
            <person name="Bruemmer F."/>
            <person name="Labrenz M."/>
            <person name="Spormann A.M."/>
            <person name="Op den Camp H."/>
            <person name="Overmann J."/>
            <person name="Amann R."/>
            <person name="Jetten M.S.M."/>
            <person name="Mascher T."/>
            <person name="Medema M.H."/>
            <person name="Devos D.P."/>
            <person name="Kaster A.-K."/>
            <person name="Ovreas L."/>
            <person name="Rohde M."/>
            <person name="Galperin M.Y."/>
            <person name="Jogler C."/>
        </authorList>
    </citation>
    <scope>NUCLEOTIDE SEQUENCE [LARGE SCALE GENOMIC DNA]</scope>
    <source>
        <strain evidence="2 3">KS4</strain>
    </source>
</reference>
<keyword evidence="1" id="KW-1133">Transmembrane helix</keyword>
<evidence type="ECO:0000313" key="2">
    <source>
        <dbReference type="EMBL" id="QDU32078.1"/>
    </source>
</evidence>
<dbReference type="AlphaFoldDB" id="A0A517YPC7"/>
<evidence type="ECO:0000256" key="1">
    <source>
        <dbReference type="SAM" id="Phobius"/>
    </source>
</evidence>
<dbReference type="KEGG" id="pcor:KS4_01070"/>
<feature type="transmembrane region" description="Helical" evidence="1">
    <location>
        <begin position="20"/>
        <end position="39"/>
    </location>
</feature>
<gene>
    <name evidence="2" type="ORF">KS4_01070</name>
</gene>
<accession>A0A517YPC7</accession>
<sequence>MRVNGFAENLYWRAAKCRGGYSLLHVIVLDALCATAIGFGDGKARLMLLVLYVERCDGNTGIWRRTMFTGGCEHGEIIVHEQEKTTGLMGVLG</sequence>
<evidence type="ECO:0000313" key="3">
    <source>
        <dbReference type="Proteomes" id="UP000317369"/>
    </source>
</evidence>
<keyword evidence="1" id="KW-0472">Membrane</keyword>
<dbReference type="Proteomes" id="UP000317369">
    <property type="component" value="Chromosome"/>
</dbReference>
<name>A0A517YPC7_9BACT</name>
<protein>
    <submittedName>
        <fullName evidence="2">Uncharacterized protein</fullName>
    </submittedName>
</protein>
<dbReference type="EMBL" id="CP036425">
    <property type="protein sequence ID" value="QDU32078.1"/>
    <property type="molecule type" value="Genomic_DNA"/>
</dbReference>